<protein>
    <submittedName>
        <fullName evidence="1">SIR2-like domain-containing protein</fullName>
    </submittedName>
</protein>
<keyword evidence="2" id="KW-1185">Reference proteome</keyword>
<gene>
    <name evidence="1" type="ORF">SAMN05216192_102150</name>
</gene>
<proteinExistence type="predicted"/>
<evidence type="ECO:0000313" key="2">
    <source>
        <dbReference type="Proteomes" id="UP000199050"/>
    </source>
</evidence>
<dbReference type="STRING" id="1174501.SAMN05216192_102150"/>
<organism evidence="1 2">
    <name type="scientific">Paenibacillus typhae</name>
    <dbReference type="NCBI Taxonomy" id="1174501"/>
    <lineage>
        <taxon>Bacteria</taxon>
        <taxon>Bacillati</taxon>
        <taxon>Bacillota</taxon>
        <taxon>Bacilli</taxon>
        <taxon>Bacillales</taxon>
        <taxon>Paenibacillaceae</taxon>
        <taxon>Paenibacillus</taxon>
    </lineage>
</organism>
<dbReference type="OrthoDB" id="9808492at2"/>
<dbReference type="AlphaFoldDB" id="A0A1G8GNP8"/>
<evidence type="ECO:0000313" key="1">
    <source>
        <dbReference type="EMBL" id="SDH95936.1"/>
    </source>
</evidence>
<dbReference type="Proteomes" id="UP000199050">
    <property type="component" value="Unassembled WGS sequence"/>
</dbReference>
<reference evidence="2" key="1">
    <citation type="submission" date="2016-10" db="EMBL/GenBank/DDBJ databases">
        <authorList>
            <person name="Varghese N."/>
            <person name="Submissions S."/>
        </authorList>
    </citation>
    <scope>NUCLEOTIDE SEQUENCE [LARGE SCALE GENOMIC DNA]</scope>
    <source>
        <strain evidence="2">CGMCC 1.11012</strain>
    </source>
</reference>
<dbReference type="RefSeq" id="WP_090711846.1">
    <property type="nucleotide sequence ID" value="NZ_FNDX01000002.1"/>
</dbReference>
<sequence>MSKIVLLTGNGLSVALSSEFSMPNITRKFFERLGEEHRRFIEHHMMDKLNLVDFEECIAIIEKLYDTLHFHQSFYTNGITGEKVLSAYNLNIVELLKHENSIRESIHTYMAIILNIVNWNVKKHSIDSKLKDFVKWLDSIIKEHNQVELFTLNYDLLLESILIDLAPHKFLEYYHQAGQWFTVNKEVSRYYFNPDKVKKQRHKQECNTRLYHLHGSVSSFKDLKNMKIFKVKNDVIKKHDIYHRISELMIVPSIITGGRKTDKIKETPFNFYYDQFVKMMNDRTNLCEELIIIGYSFRDVHINSAIAKRMHLAYSKDDCSPLKILIVDYAMSEEGKENFINQVNFALGLGEDSENRFQLNDPRISFEGANSILRYYT</sequence>
<dbReference type="Pfam" id="PF13289">
    <property type="entry name" value="SIR2_2"/>
    <property type="match status" value="1"/>
</dbReference>
<name>A0A1G8GNP8_9BACL</name>
<dbReference type="EMBL" id="FNDX01000002">
    <property type="protein sequence ID" value="SDH95936.1"/>
    <property type="molecule type" value="Genomic_DNA"/>
</dbReference>
<accession>A0A1G8GNP8</accession>